<dbReference type="GO" id="GO:0043021">
    <property type="term" value="F:ribonucleoprotein complex binding"/>
    <property type="evidence" value="ECO:0007669"/>
    <property type="project" value="TreeGrafter"/>
</dbReference>
<dbReference type="VEuPathDB" id="AmoebaDB:FDP41_006605"/>
<sequence>MVSTDVASALTYATLLLVDAQKDITSSNILALTKAAGVNVDKTSAEIFAKYATPSLVESLITKMTTVGGGVAAGSAPAASGSAPAAAKEEEKKKESESEDDGDAFGGLF</sequence>
<protein>
    <recommendedName>
        <fullName evidence="8">60S acidic ribosomal protein P1</fullName>
    </recommendedName>
</protein>
<accession>A0A6A5B8E4</accession>
<evidence type="ECO:0000313" key="6">
    <source>
        <dbReference type="EMBL" id="KAF0974573.1"/>
    </source>
</evidence>
<gene>
    <name evidence="6" type="ORF">FDP41_006605</name>
</gene>
<reference evidence="6 7" key="1">
    <citation type="journal article" date="2019" name="Sci. Rep.">
        <title>Nanopore sequencing improves the draft genome of the human pathogenic amoeba Naegleria fowleri.</title>
        <authorList>
            <person name="Liechti N."/>
            <person name="Schurch N."/>
            <person name="Bruggmann R."/>
            <person name="Wittwer M."/>
        </authorList>
    </citation>
    <scope>NUCLEOTIDE SEQUENCE [LARGE SCALE GENOMIC DNA]</scope>
    <source>
        <strain evidence="6 7">ATCC 30894</strain>
    </source>
</reference>
<keyword evidence="7" id="KW-1185">Reference proteome</keyword>
<dbReference type="Gene3D" id="1.10.10.1410">
    <property type="match status" value="1"/>
</dbReference>
<dbReference type="CDD" id="cd05831">
    <property type="entry name" value="Ribosomal_P1"/>
    <property type="match status" value="1"/>
</dbReference>
<dbReference type="Proteomes" id="UP000444721">
    <property type="component" value="Unassembled WGS sequence"/>
</dbReference>
<dbReference type="AlphaFoldDB" id="A0A6A5B8E4"/>
<feature type="region of interest" description="Disordered" evidence="5">
    <location>
        <begin position="74"/>
        <end position="109"/>
    </location>
</feature>
<name>A0A6A5B8E4_NAEFO</name>
<dbReference type="EMBL" id="VFQX01000052">
    <property type="protein sequence ID" value="KAF0974573.1"/>
    <property type="molecule type" value="Genomic_DNA"/>
</dbReference>
<dbReference type="GO" id="GO:0030295">
    <property type="term" value="F:protein kinase activator activity"/>
    <property type="evidence" value="ECO:0007669"/>
    <property type="project" value="TreeGrafter"/>
</dbReference>
<dbReference type="InterPro" id="IPR038716">
    <property type="entry name" value="P1/P2_N_sf"/>
</dbReference>
<evidence type="ECO:0000256" key="3">
    <source>
        <dbReference type="ARBA" id="ARBA00022980"/>
    </source>
</evidence>
<evidence type="ECO:0000313" key="7">
    <source>
        <dbReference type="Proteomes" id="UP000444721"/>
    </source>
</evidence>
<dbReference type="RefSeq" id="XP_044559286.1">
    <property type="nucleotide sequence ID" value="XM_044710259.1"/>
</dbReference>
<feature type="compositionally biased region" description="Basic and acidic residues" evidence="5">
    <location>
        <begin position="87"/>
        <end position="96"/>
    </location>
</feature>
<evidence type="ECO:0008006" key="8">
    <source>
        <dbReference type="Google" id="ProtNLM"/>
    </source>
</evidence>
<evidence type="ECO:0000256" key="4">
    <source>
        <dbReference type="ARBA" id="ARBA00023274"/>
    </source>
</evidence>
<comment type="caution">
    <text evidence="6">The sequence shown here is derived from an EMBL/GenBank/DDBJ whole genome shotgun (WGS) entry which is preliminary data.</text>
</comment>
<evidence type="ECO:0000256" key="2">
    <source>
        <dbReference type="ARBA" id="ARBA00011266"/>
    </source>
</evidence>
<dbReference type="GO" id="GO:0022625">
    <property type="term" value="C:cytosolic large ribosomal subunit"/>
    <property type="evidence" value="ECO:0007669"/>
    <property type="project" value="TreeGrafter"/>
</dbReference>
<dbReference type="Pfam" id="PF00428">
    <property type="entry name" value="Ribosomal_60s"/>
    <property type="match status" value="1"/>
</dbReference>
<keyword evidence="3" id="KW-0689">Ribosomal protein</keyword>
<dbReference type="OrthoDB" id="2194681at2759"/>
<dbReference type="GO" id="GO:0002181">
    <property type="term" value="P:cytoplasmic translation"/>
    <property type="evidence" value="ECO:0007669"/>
    <property type="project" value="TreeGrafter"/>
</dbReference>
<dbReference type="FunFam" id="1.10.10.1410:FF:000002">
    <property type="entry name" value="60S acidic ribosomal protein P2"/>
    <property type="match status" value="1"/>
</dbReference>
<comment type="subunit">
    <text evidence="2">P1 and P2 exist as dimers at the large ribosomal subunit.</text>
</comment>
<dbReference type="OMA" id="PITNYIG"/>
<keyword evidence="4" id="KW-0687">Ribonucleoprotein</keyword>
<comment type="similarity">
    <text evidence="1">Belongs to the eukaryotic ribosomal protein P1/P2 family.</text>
</comment>
<dbReference type="PANTHER" id="PTHR45696:SF10">
    <property type="entry name" value="LARGE RIBOSOMAL SUBUNIT PROTEIN P1"/>
    <property type="match status" value="1"/>
</dbReference>
<dbReference type="GeneID" id="68113823"/>
<organism evidence="6 7">
    <name type="scientific">Naegleria fowleri</name>
    <name type="common">Brain eating amoeba</name>
    <dbReference type="NCBI Taxonomy" id="5763"/>
    <lineage>
        <taxon>Eukaryota</taxon>
        <taxon>Discoba</taxon>
        <taxon>Heterolobosea</taxon>
        <taxon>Tetramitia</taxon>
        <taxon>Eutetramitia</taxon>
        <taxon>Vahlkampfiidae</taxon>
        <taxon>Naegleria</taxon>
    </lineage>
</organism>
<feature type="compositionally biased region" description="Low complexity" evidence="5">
    <location>
        <begin position="74"/>
        <end position="86"/>
    </location>
</feature>
<dbReference type="GO" id="GO:0003735">
    <property type="term" value="F:structural constituent of ribosome"/>
    <property type="evidence" value="ECO:0007669"/>
    <property type="project" value="TreeGrafter"/>
</dbReference>
<evidence type="ECO:0000256" key="5">
    <source>
        <dbReference type="SAM" id="MobiDB-lite"/>
    </source>
</evidence>
<evidence type="ECO:0000256" key="1">
    <source>
        <dbReference type="ARBA" id="ARBA00005436"/>
    </source>
</evidence>
<dbReference type="VEuPathDB" id="AmoebaDB:NF0058240"/>
<dbReference type="PANTHER" id="PTHR45696">
    <property type="entry name" value="60S ACIDIC RIBOSOMAL PROTEIN P1"/>
    <property type="match status" value="1"/>
</dbReference>
<proteinExistence type="inferred from homology"/>